<keyword evidence="4" id="KW-1003">Cell membrane</keyword>
<dbReference type="GO" id="GO:0042918">
    <property type="term" value="P:alkanesulfonate transmembrane transport"/>
    <property type="evidence" value="ECO:0007669"/>
    <property type="project" value="UniProtKB-ARBA"/>
</dbReference>
<proteinExistence type="inferred from homology"/>
<name>A0A562NU92_9RHOB</name>
<evidence type="ECO:0000256" key="4">
    <source>
        <dbReference type="ARBA" id="ARBA00022475"/>
    </source>
</evidence>
<dbReference type="PANTHER" id="PTHR30151">
    <property type="entry name" value="ALKANE SULFONATE ABC TRANSPORTER-RELATED, MEMBRANE SUBUNIT"/>
    <property type="match status" value="1"/>
</dbReference>
<evidence type="ECO:0000259" key="10">
    <source>
        <dbReference type="PROSITE" id="PS50928"/>
    </source>
</evidence>
<keyword evidence="12" id="KW-1185">Reference proteome</keyword>
<dbReference type="GO" id="GO:0005886">
    <property type="term" value="C:plasma membrane"/>
    <property type="evidence" value="ECO:0007669"/>
    <property type="project" value="UniProtKB-SubCell"/>
</dbReference>
<dbReference type="PROSITE" id="PS50928">
    <property type="entry name" value="ABC_TM1"/>
    <property type="match status" value="1"/>
</dbReference>
<comment type="function">
    <text evidence="8">Probably part of an ABC transporter complex. Probably responsible for the translocation of the substrate across the membrane.</text>
</comment>
<evidence type="ECO:0000256" key="3">
    <source>
        <dbReference type="ARBA" id="ARBA00022448"/>
    </source>
</evidence>
<evidence type="ECO:0000256" key="5">
    <source>
        <dbReference type="ARBA" id="ARBA00022692"/>
    </source>
</evidence>
<evidence type="ECO:0000313" key="12">
    <source>
        <dbReference type="Proteomes" id="UP000316225"/>
    </source>
</evidence>
<feature type="transmembrane region" description="Helical" evidence="9">
    <location>
        <begin position="126"/>
        <end position="142"/>
    </location>
</feature>
<dbReference type="EMBL" id="VLKU01000003">
    <property type="protein sequence ID" value="TWI35784.1"/>
    <property type="molecule type" value="Genomic_DNA"/>
</dbReference>
<keyword evidence="5 9" id="KW-0812">Transmembrane</keyword>
<keyword evidence="6 9" id="KW-1133">Transmembrane helix</keyword>
<accession>A0A562NU92</accession>
<dbReference type="AlphaFoldDB" id="A0A562NU92"/>
<dbReference type="Gene3D" id="1.10.3720.10">
    <property type="entry name" value="MetI-like"/>
    <property type="match status" value="1"/>
</dbReference>
<dbReference type="InterPro" id="IPR035906">
    <property type="entry name" value="MetI-like_sf"/>
</dbReference>
<reference evidence="11 12" key="1">
    <citation type="journal article" date="2015" name="Stand. Genomic Sci.">
        <title>Genomic Encyclopedia of Bacterial and Archaeal Type Strains, Phase III: the genomes of soil and plant-associated and newly described type strains.</title>
        <authorList>
            <person name="Whitman W.B."/>
            <person name="Woyke T."/>
            <person name="Klenk H.P."/>
            <person name="Zhou Y."/>
            <person name="Lilburn T.G."/>
            <person name="Beck B.J."/>
            <person name="De Vos P."/>
            <person name="Vandamme P."/>
            <person name="Eisen J.A."/>
            <person name="Garrity G."/>
            <person name="Hugenholtz P."/>
            <person name="Kyrpides N.C."/>
        </authorList>
    </citation>
    <scope>NUCLEOTIDE SEQUENCE [LARGE SCALE GENOMIC DNA]</scope>
    <source>
        <strain evidence="11 12">CGMCC 1.5364</strain>
    </source>
</reference>
<feature type="transmembrane region" description="Helical" evidence="9">
    <location>
        <begin position="211"/>
        <end position="231"/>
    </location>
</feature>
<feature type="transmembrane region" description="Helical" evidence="9">
    <location>
        <begin position="188"/>
        <end position="205"/>
    </location>
</feature>
<dbReference type="SUPFAM" id="SSF161098">
    <property type="entry name" value="MetI-like"/>
    <property type="match status" value="1"/>
</dbReference>
<dbReference type="FunFam" id="1.10.3720.10:FF:000003">
    <property type="entry name" value="Aliphatic sulfonate ABC transporter permease"/>
    <property type="match status" value="1"/>
</dbReference>
<evidence type="ECO:0000256" key="9">
    <source>
        <dbReference type="RuleBase" id="RU363032"/>
    </source>
</evidence>
<protein>
    <submittedName>
        <fullName evidence="11">Sulfonate transport system permease protein</fullName>
    </submittedName>
</protein>
<dbReference type="PANTHER" id="PTHR30151:SF38">
    <property type="entry name" value="ALIPHATIC SULFONATES TRANSPORT PERMEASE PROTEIN SSUC-RELATED"/>
    <property type="match status" value="1"/>
</dbReference>
<comment type="subcellular location">
    <subcellularLocation>
        <location evidence="1 9">Cell membrane</location>
        <topology evidence="1 9">Multi-pass membrane protein</topology>
    </subcellularLocation>
</comment>
<comment type="similarity">
    <text evidence="2 9">Belongs to the binding-protein-dependent transport system permease family.</text>
</comment>
<evidence type="ECO:0000256" key="1">
    <source>
        <dbReference type="ARBA" id="ARBA00004651"/>
    </source>
</evidence>
<dbReference type="CDD" id="cd06261">
    <property type="entry name" value="TM_PBP2"/>
    <property type="match status" value="1"/>
</dbReference>
<comment type="caution">
    <text evidence="11">The sequence shown here is derived from an EMBL/GenBank/DDBJ whole genome shotgun (WGS) entry which is preliminary data.</text>
</comment>
<evidence type="ECO:0000256" key="8">
    <source>
        <dbReference type="ARBA" id="ARBA00056719"/>
    </source>
</evidence>
<organism evidence="11 12">
    <name type="scientific">Paracoccus sulfuroxidans</name>
    <dbReference type="NCBI Taxonomy" id="384678"/>
    <lineage>
        <taxon>Bacteria</taxon>
        <taxon>Pseudomonadati</taxon>
        <taxon>Pseudomonadota</taxon>
        <taxon>Alphaproteobacteria</taxon>
        <taxon>Rhodobacterales</taxon>
        <taxon>Paracoccaceae</taxon>
        <taxon>Paracoccus</taxon>
    </lineage>
</organism>
<keyword evidence="3 9" id="KW-0813">Transport</keyword>
<feature type="domain" description="ABC transmembrane type-1" evidence="10">
    <location>
        <begin position="78"/>
        <end position="262"/>
    </location>
</feature>
<gene>
    <name evidence="11" type="ORF">IQ24_01142</name>
</gene>
<dbReference type="Proteomes" id="UP000316225">
    <property type="component" value="Unassembled WGS sequence"/>
</dbReference>
<dbReference type="Pfam" id="PF00528">
    <property type="entry name" value="BPD_transp_1"/>
    <property type="match status" value="1"/>
</dbReference>
<evidence type="ECO:0000256" key="2">
    <source>
        <dbReference type="ARBA" id="ARBA00009306"/>
    </source>
</evidence>
<feature type="transmembrane region" description="Helical" evidence="9">
    <location>
        <begin position="238"/>
        <end position="258"/>
    </location>
</feature>
<feature type="transmembrane region" description="Helical" evidence="9">
    <location>
        <begin position="82"/>
        <end position="105"/>
    </location>
</feature>
<feature type="transmembrane region" description="Helical" evidence="9">
    <location>
        <begin position="32"/>
        <end position="55"/>
    </location>
</feature>
<sequence length="279" mass="29903">MSLADFLVETGSRSKRLAGRSIGLPRLRAEALLPYAVPVAILILWEIAGATGLVADTVLPRPSAILATASQMLWSGELLTHLGVSALRALAGLAVGGGIGFLLGVANGTSRISETLTDSTLQMVRNIPHLALIPLVILWFGIGEGAKLFLVALGVFFPIYLNTLHGIRNVDGQLIEMGRAYGMTPRQLFLRIVLPGALPSIFVGLRYGLGIMWLTLIVAETLSASSGLGYMAMKAREFMVLDVVILSILLYALLGKLADSLTRALERRALKWSPAYANR</sequence>
<keyword evidence="7 9" id="KW-0472">Membrane</keyword>
<dbReference type="RefSeq" id="WP_145396852.1">
    <property type="nucleotide sequence ID" value="NZ_VLKU01000003.1"/>
</dbReference>
<feature type="transmembrane region" description="Helical" evidence="9">
    <location>
        <begin position="148"/>
        <end position="167"/>
    </location>
</feature>
<evidence type="ECO:0000256" key="6">
    <source>
        <dbReference type="ARBA" id="ARBA00022989"/>
    </source>
</evidence>
<dbReference type="InterPro" id="IPR000515">
    <property type="entry name" value="MetI-like"/>
</dbReference>
<evidence type="ECO:0000256" key="7">
    <source>
        <dbReference type="ARBA" id="ARBA00023136"/>
    </source>
</evidence>
<evidence type="ECO:0000313" key="11">
    <source>
        <dbReference type="EMBL" id="TWI35784.1"/>
    </source>
</evidence>
<dbReference type="OrthoDB" id="7856646at2"/>